<feature type="region of interest" description="Disordered" evidence="6">
    <location>
        <begin position="91"/>
        <end position="118"/>
    </location>
</feature>
<comment type="caution">
    <text evidence="8">The sequence shown here is derived from an EMBL/GenBank/DDBJ whole genome shotgun (WGS) entry which is preliminary data.</text>
</comment>
<keyword evidence="2" id="KW-0805">Transcription regulation</keyword>
<evidence type="ECO:0000256" key="4">
    <source>
        <dbReference type="ARBA" id="ARBA00023163"/>
    </source>
</evidence>
<keyword evidence="9" id="KW-1185">Reference proteome</keyword>
<gene>
    <name evidence="8" type="ORF">A1O5_05207</name>
</gene>
<evidence type="ECO:0000256" key="6">
    <source>
        <dbReference type="SAM" id="MobiDB-lite"/>
    </source>
</evidence>
<evidence type="ECO:0000256" key="2">
    <source>
        <dbReference type="ARBA" id="ARBA00023015"/>
    </source>
</evidence>
<dbReference type="AlphaFoldDB" id="W9X274"/>
<keyword evidence="3" id="KW-0238">DNA-binding</keyword>
<reference evidence="8 9" key="1">
    <citation type="submission" date="2013-03" db="EMBL/GenBank/DDBJ databases">
        <title>The Genome Sequence of Cladophialophora psammophila CBS 110553.</title>
        <authorList>
            <consortium name="The Broad Institute Genomics Platform"/>
            <person name="Cuomo C."/>
            <person name="de Hoog S."/>
            <person name="Gorbushina A."/>
            <person name="Walker B."/>
            <person name="Young S.K."/>
            <person name="Zeng Q."/>
            <person name="Gargeya S."/>
            <person name="Fitzgerald M."/>
            <person name="Haas B."/>
            <person name="Abouelleil A."/>
            <person name="Allen A.W."/>
            <person name="Alvarado L."/>
            <person name="Arachchi H.M."/>
            <person name="Berlin A.M."/>
            <person name="Chapman S.B."/>
            <person name="Gainer-Dewar J."/>
            <person name="Goldberg J."/>
            <person name="Griggs A."/>
            <person name="Gujja S."/>
            <person name="Hansen M."/>
            <person name="Howarth C."/>
            <person name="Imamovic A."/>
            <person name="Ireland A."/>
            <person name="Larimer J."/>
            <person name="McCowan C."/>
            <person name="Murphy C."/>
            <person name="Pearson M."/>
            <person name="Poon T.W."/>
            <person name="Priest M."/>
            <person name="Roberts A."/>
            <person name="Saif S."/>
            <person name="Shea T."/>
            <person name="Sisk P."/>
            <person name="Sykes S."/>
            <person name="Wortman J."/>
            <person name="Nusbaum C."/>
            <person name="Birren B."/>
        </authorList>
    </citation>
    <scope>NUCLEOTIDE SEQUENCE [LARGE SCALE GENOMIC DNA]</scope>
    <source>
        <strain evidence="8 9">CBS 110553</strain>
    </source>
</reference>
<dbReference type="SMART" id="SM00066">
    <property type="entry name" value="GAL4"/>
    <property type="match status" value="1"/>
</dbReference>
<dbReference type="InterPro" id="IPR001138">
    <property type="entry name" value="Zn2Cys6_DnaBD"/>
</dbReference>
<dbReference type="Pfam" id="PF00172">
    <property type="entry name" value="Zn_clus"/>
    <property type="match status" value="1"/>
</dbReference>
<keyword evidence="1" id="KW-0479">Metal-binding</keyword>
<dbReference type="PANTHER" id="PTHR47425:SF2">
    <property type="entry name" value="FARB-RELATED"/>
    <property type="match status" value="1"/>
</dbReference>
<dbReference type="InterPro" id="IPR052761">
    <property type="entry name" value="Fungal_Detox/Toxin_TFs"/>
</dbReference>
<organism evidence="8 9">
    <name type="scientific">Cladophialophora psammophila CBS 110553</name>
    <dbReference type="NCBI Taxonomy" id="1182543"/>
    <lineage>
        <taxon>Eukaryota</taxon>
        <taxon>Fungi</taxon>
        <taxon>Dikarya</taxon>
        <taxon>Ascomycota</taxon>
        <taxon>Pezizomycotina</taxon>
        <taxon>Eurotiomycetes</taxon>
        <taxon>Chaetothyriomycetidae</taxon>
        <taxon>Chaetothyriales</taxon>
        <taxon>Herpotrichiellaceae</taxon>
        <taxon>Cladophialophora</taxon>
    </lineage>
</organism>
<evidence type="ECO:0000256" key="3">
    <source>
        <dbReference type="ARBA" id="ARBA00023125"/>
    </source>
</evidence>
<dbReference type="Proteomes" id="UP000019471">
    <property type="component" value="Unassembled WGS sequence"/>
</dbReference>
<dbReference type="GO" id="GO:0008270">
    <property type="term" value="F:zinc ion binding"/>
    <property type="evidence" value="ECO:0007669"/>
    <property type="project" value="InterPro"/>
</dbReference>
<dbReference type="Pfam" id="PF04082">
    <property type="entry name" value="Fungal_trans"/>
    <property type="match status" value="1"/>
</dbReference>
<dbReference type="GeneID" id="19189926"/>
<keyword evidence="5" id="KW-0539">Nucleus</keyword>
<dbReference type="GO" id="GO:0006351">
    <property type="term" value="P:DNA-templated transcription"/>
    <property type="evidence" value="ECO:0007669"/>
    <property type="project" value="InterPro"/>
</dbReference>
<dbReference type="RefSeq" id="XP_007743999.1">
    <property type="nucleotide sequence ID" value="XM_007745809.1"/>
</dbReference>
<evidence type="ECO:0000259" key="7">
    <source>
        <dbReference type="PROSITE" id="PS50048"/>
    </source>
</evidence>
<dbReference type="Gene3D" id="4.10.240.10">
    <property type="entry name" value="Zn(2)-C6 fungal-type DNA-binding domain"/>
    <property type="match status" value="1"/>
</dbReference>
<proteinExistence type="predicted"/>
<dbReference type="GO" id="GO:0003677">
    <property type="term" value="F:DNA binding"/>
    <property type="evidence" value="ECO:0007669"/>
    <property type="project" value="UniProtKB-KW"/>
</dbReference>
<name>W9X274_9EURO</name>
<dbReference type="InterPro" id="IPR036864">
    <property type="entry name" value="Zn2-C6_fun-type_DNA-bd_sf"/>
</dbReference>
<dbReference type="CDD" id="cd12148">
    <property type="entry name" value="fungal_TF_MHR"/>
    <property type="match status" value="1"/>
</dbReference>
<evidence type="ECO:0000313" key="8">
    <source>
        <dbReference type="EMBL" id="EXJ71400.1"/>
    </source>
</evidence>
<dbReference type="HOGENOM" id="CLU_006329_9_3_1"/>
<dbReference type="PROSITE" id="PS00463">
    <property type="entry name" value="ZN2_CY6_FUNGAL_1"/>
    <property type="match status" value="1"/>
</dbReference>
<dbReference type="SUPFAM" id="SSF57701">
    <property type="entry name" value="Zn2/Cys6 DNA-binding domain"/>
    <property type="match status" value="1"/>
</dbReference>
<dbReference type="CDD" id="cd00067">
    <property type="entry name" value="GAL4"/>
    <property type="match status" value="1"/>
</dbReference>
<sequence length="577" mass="64375">MTPPPSKFRILEASGLPKRAARACLSCRKRKIRCDVSHTSQPCSRCRAEGFSCEVLQRSRKRSALSPKPLKKTSFVSGQVHLRRCSKVKPLSEDPGLQAHTSTSDDESSASESRMPLPPPWPQCLLTFTARDSGTAYTGSVHDHAFDNSLACLGETPADEAHSPDFDTIFNWVTQHGGLDFLSCTRDAGLKDMVQAIHACQHHLSDHLRATHLVPELCRQPNASSTDFPLLASPPIETPKSGDESSPSLPRLKQPFSPSPMLDRLCSSDVKFLEDNGCFQVPPKVMLEVSLREYFLHIHPMLPVLHERDFCGAFSDIGGDKAVPNRPSLFVFQAVLAASSLFVPLGTLSACGFQDHQAARRLLCRRACLLYDLGWEHDPITVTQGALILSLISSNNNMAKGNSFWLMTAVRYATAARPSPGNIHAAAPHDLWTRLWWCCIIRDRLISLGSRRPLHITLDTFNPLRLPSLTLADLENDRDRSLVYDRTTQRHLIRCFLRQLQLAITLSKLLTLIYPPDGSVVPQISSLSDYSETLLRVEQCKDDLRDWSESTRLHSSFKAPSHISLILFDRLLSMSFQ</sequence>
<dbReference type="InterPro" id="IPR007219">
    <property type="entry name" value="XnlR_reg_dom"/>
</dbReference>
<evidence type="ECO:0000256" key="1">
    <source>
        <dbReference type="ARBA" id="ARBA00022723"/>
    </source>
</evidence>
<dbReference type="STRING" id="1182543.W9X274"/>
<dbReference type="GO" id="GO:0000981">
    <property type="term" value="F:DNA-binding transcription factor activity, RNA polymerase II-specific"/>
    <property type="evidence" value="ECO:0007669"/>
    <property type="project" value="InterPro"/>
</dbReference>
<dbReference type="PANTHER" id="PTHR47425">
    <property type="entry name" value="FARB-RELATED"/>
    <property type="match status" value="1"/>
</dbReference>
<dbReference type="OrthoDB" id="4161332at2759"/>
<evidence type="ECO:0000313" key="9">
    <source>
        <dbReference type="Proteomes" id="UP000019471"/>
    </source>
</evidence>
<dbReference type="eggNOG" id="ENOG502SI3E">
    <property type="taxonomic scope" value="Eukaryota"/>
</dbReference>
<dbReference type="EMBL" id="AMGX01000007">
    <property type="protein sequence ID" value="EXJ71400.1"/>
    <property type="molecule type" value="Genomic_DNA"/>
</dbReference>
<feature type="domain" description="Zn(2)-C6 fungal-type" evidence="7">
    <location>
        <begin position="23"/>
        <end position="55"/>
    </location>
</feature>
<accession>W9X274</accession>
<protein>
    <recommendedName>
        <fullName evidence="7">Zn(2)-C6 fungal-type domain-containing protein</fullName>
    </recommendedName>
</protein>
<feature type="region of interest" description="Disordered" evidence="6">
    <location>
        <begin position="229"/>
        <end position="253"/>
    </location>
</feature>
<evidence type="ECO:0000256" key="5">
    <source>
        <dbReference type="ARBA" id="ARBA00023242"/>
    </source>
</evidence>
<keyword evidence="4" id="KW-0804">Transcription</keyword>
<dbReference type="PROSITE" id="PS50048">
    <property type="entry name" value="ZN2_CY6_FUNGAL_2"/>
    <property type="match status" value="1"/>
</dbReference>